<dbReference type="AlphaFoldDB" id="A0A0H5QL70"/>
<protein>
    <submittedName>
        <fullName evidence="1">Uncharacterized protein</fullName>
    </submittedName>
</protein>
<sequence>MTILRVTAEWSGFEGGPGYTVFHFGGGGGVISDAAQVANRVRDGFDTLKSVLPNNLVIRVRPEVEEIDESTGMLTGYQGVEGLVQVSGASGGTYAAPVGAVVNWNTNDVRDGRRIRGRTFLVPLASGAFFTNGTVSSTTRTTLTAFADALTGTDFDSELVVWSRPKNGSGGVAASVTGYRVSPKAAVLRSRRD</sequence>
<organism evidence="1">
    <name type="scientific">uncultured prokaryote</name>
    <dbReference type="NCBI Taxonomy" id="198431"/>
    <lineage>
        <taxon>unclassified sequences</taxon>
        <taxon>environmental samples</taxon>
    </lineage>
</organism>
<evidence type="ECO:0000313" key="1">
    <source>
        <dbReference type="EMBL" id="CRY96522.1"/>
    </source>
</evidence>
<name>A0A0H5QL70_9ZZZZ</name>
<reference evidence="1" key="2">
    <citation type="submission" date="2015-07" db="EMBL/GenBank/DDBJ databases">
        <title>Plasmids, circular viruses and viroids from rat gut.</title>
        <authorList>
            <person name="Jorgensen T.J."/>
            <person name="Hansen M.A."/>
            <person name="Xu Z."/>
            <person name="Tabak M.A."/>
            <person name="Sorensen S.J."/>
            <person name="Hansen L.H."/>
        </authorList>
    </citation>
    <scope>NUCLEOTIDE SEQUENCE</scope>
    <source>
        <strain evidence="1">RGFK1123</strain>
    </source>
</reference>
<proteinExistence type="predicted"/>
<reference evidence="1" key="1">
    <citation type="submission" date="2015-06" db="EMBL/GenBank/DDBJ databases">
        <authorList>
            <person name="Joergensen T."/>
        </authorList>
    </citation>
    <scope>NUCLEOTIDE SEQUENCE</scope>
    <source>
        <strain evidence="1">RGFK1123</strain>
    </source>
</reference>
<accession>A0A0H5QL70</accession>
<dbReference type="EMBL" id="LN853704">
    <property type="protein sequence ID" value="CRY96522.1"/>
    <property type="molecule type" value="Genomic_DNA"/>
</dbReference>